<proteinExistence type="predicted"/>
<keyword evidence="2" id="KW-1185">Reference proteome</keyword>
<reference evidence="2" key="1">
    <citation type="submission" date="2016-06" db="EMBL/GenBank/DDBJ databases">
        <authorList>
            <person name="Varghese N."/>
        </authorList>
    </citation>
    <scope>NUCLEOTIDE SEQUENCE [LARGE SCALE GENOMIC DNA]</scope>
    <source>
        <strain evidence="2">DSM 43171</strain>
    </source>
</reference>
<evidence type="ECO:0000313" key="2">
    <source>
        <dbReference type="Proteomes" id="UP000199408"/>
    </source>
</evidence>
<dbReference type="Proteomes" id="UP000199408">
    <property type="component" value="Unassembled WGS sequence"/>
</dbReference>
<organism evidence="1 2">
    <name type="scientific">Micromonospora halophytica</name>
    <dbReference type="NCBI Taxonomy" id="47864"/>
    <lineage>
        <taxon>Bacteria</taxon>
        <taxon>Bacillati</taxon>
        <taxon>Actinomycetota</taxon>
        <taxon>Actinomycetes</taxon>
        <taxon>Micromonosporales</taxon>
        <taxon>Micromonosporaceae</taxon>
        <taxon>Micromonospora</taxon>
    </lineage>
</organism>
<gene>
    <name evidence="1" type="ORF">GA0070560_119116</name>
</gene>
<accession>A0A1C5J0T3</accession>
<protein>
    <submittedName>
        <fullName evidence="1">Uncharacterized protein</fullName>
    </submittedName>
</protein>
<evidence type="ECO:0000313" key="1">
    <source>
        <dbReference type="EMBL" id="SCG64217.1"/>
    </source>
</evidence>
<name>A0A1C5J0T3_9ACTN</name>
<dbReference type="EMBL" id="FMDN01000019">
    <property type="protein sequence ID" value="SCG64217.1"/>
    <property type="molecule type" value="Genomic_DNA"/>
</dbReference>
<dbReference type="AlphaFoldDB" id="A0A1C5J0T3"/>
<sequence>MTLCDTPRPLNGGYGTPVEVRSFFSVVAKTRPAAYRSGGQRAEALGELRVAAVRPDATGGPERVERYFDALRAQKCTGGSVHMVDVPGPGAIGYRSASGTARVGGGTAMVATVSVDAEKLDAGATYPLLGHVRVITRHRGYLIEASVLCARPGRPGEGRKTTAEARSRALAMAERTVEELDTLAPRPTPSVTG</sequence>